<evidence type="ECO:0000313" key="2">
    <source>
        <dbReference type="Proteomes" id="UP000263596"/>
    </source>
</evidence>
<gene>
    <name evidence="1" type="ORF">DHW29_08435</name>
</gene>
<name>A0A3D2SND0_9GAMM</name>
<dbReference type="Gene3D" id="1.10.1660.10">
    <property type="match status" value="1"/>
</dbReference>
<dbReference type="EMBL" id="DPVE01000148">
    <property type="protein sequence ID" value="HCK30204.1"/>
    <property type="molecule type" value="Genomic_DNA"/>
</dbReference>
<proteinExistence type="predicted"/>
<dbReference type="InterPro" id="IPR009061">
    <property type="entry name" value="DNA-bd_dom_put_sf"/>
</dbReference>
<reference evidence="1 2" key="1">
    <citation type="journal article" date="2018" name="Nat. Biotechnol.">
        <title>A standardized bacterial taxonomy based on genome phylogeny substantially revises the tree of life.</title>
        <authorList>
            <person name="Parks D.H."/>
            <person name="Chuvochina M."/>
            <person name="Waite D.W."/>
            <person name="Rinke C."/>
            <person name="Skarshewski A."/>
            <person name="Chaumeil P.A."/>
            <person name="Hugenholtz P."/>
        </authorList>
    </citation>
    <scope>NUCLEOTIDE SEQUENCE [LARGE SCALE GENOMIC DNA]</scope>
    <source>
        <strain evidence="1">UBA9669</strain>
    </source>
</reference>
<feature type="non-terminal residue" evidence="1">
    <location>
        <position position="1"/>
    </location>
</feature>
<organism evidence="1 2">
    <name type="scientific">Acinetobacter ursingii</name>
    <dbReference type="NCBI Taxonomy" id="108980"/>
    <lineage>
        <taxon>Bacteria</taxon>
        <taxon>Pseudomonadati</taxon>
        <taxon>Pseudomonadota</taxon>
        <taxon>Gammaproteobacteria</taxon>
        <taxon>Moraxellales</taxon>
        <taxon>Moraxellaceae</taxon>
        <taxon>Acinetobacter</taxon>
    </lineage>
</organism>
<dbReference type="Proteomes" id="UP000263596">
    <property type="component" value="Unassembled WGS sequence"/>
</dbReference>
<dbReference type="SUPFAM" id="SSF46955">
    <property type="entry name" value="Putative DNA-binding domain"/>
    <property type="match status" value="1"/>
</dbReference>
<comment type="caution">
    <text evidence="1">The sequence shown here is derived from an EMBL/GenBank/DDBJ whole genome shotgun (WGS) entry which is preliminary data.</text>
</comment>
<protein>
    <submittedName>
        <fullName evidence="1">Redox-sensitive transcriptional activator SoxR</fullName>
    </submittedName>
</protein>
<dbReference type="AlphaFoldDB" id="A0A3D2SND0"/>
<accession>A0A3D2SND0</accession>
<evidence type="ECO:0000313" key="1">
    <source>
        <dbReference type="EMBL" id="HCK30204.1"/>
    </source>
</evidence>
<sequence length="92" mass="10620">EVKQAFSVLPQEQIAAKQDWQNMSKLWKEQLDNKILTLLQLRQQLDWCIGCGCLSMDQCPLRNPDDYLAQESSGAHFQQVLLALDRLDQTET</sequence>